<name>A0A1Y5EJ31_COLPS</name>
<dbReference type="GO" id="GO:0043107">
    <property type="term" value="P:type IV pilus-dependent motility"/>
    <property type="evidence" value="ECO:0007669"/>
    <property type="project" value="InterPro"/>
</dbReference>
<evidence type="ECO:0000256" key="1">
    <source>
        <dbReference type="SAM" id="Phobius"/>
    </source>
</evidence>
<comment type="caution">
    <text evidence="2">The sequence shown here is derived from an EMBL/GenBank/DDBJ whole genome shotgun (WGS) entry which is preliminary data.</text>
</comment>
<keyword evidence="1" id="KW-0472">Membrane</keyword>
<feature type="transmembrane region" description="Helical" evidence="1">
    <location>
        <begin position="21"/>
        <end position="43"/>
    </location>
</feature>
<sequence>MKFDASQFDNLELENIGQWPAAAKLLLAIFLSVMVGFLGYMGLISDQMKQLDRVFSEETTLKESYRAKYHVAANLELFRAQMIEAEDTFANQLRSLPNSHEIPGLLDDITFVGTTSGLDFVKLEWQPEISKAIYIELPIDIEVVGPYHSFGQFVSKIAGLPRIVTLHDFKIKISQGDSETLNLKLQAKTYRYQEEAAK</sequence>
<protein>
    <submittedName>
        <fullName evidence="2">Pilus assembly protein PilP</fullName>
    </submittedName>
</protein>
<dbReference type="Gene3D" id="3.30.70.60">
    <property type="match status" value="1"/>
</dbReference>
<dbReference type="EMBL" id="MAAF01000060">
    <property type="protein sequence ID" value="OUR80607.1"/>
    <property type="molecule type" value="Genomic_DNA"/>
</dbReference>
<organism evidence="2 3">
    <name type="scientific">Colwellia psychrerythraea</name>
    <name type="common">Vibrio psychroerythus</name>
    <dbReference type="NCBI Taxonomy" id="28229"/>
    <lineage>
        <taxon>Bacteria</taxon>
        <taxon>Pseudomonadati</taxon>
        <taxon>Pseudomonadota</taxon>
        <taxon>Gammaproteobacteria</taxon>
        <taxon>Alteromonadales</taxon>
        <taxon>Colwelliaceae</taxon>
        <taxon>Colwellia</taxon>
    </lineage>
</organism>
<evidence type="ECO:0000313" key="3">
    <source>
        <dbReference type="Proteomes" id="UP000243053"/>
    </source>
</evidence>
<dbReference type="Proteomes" id="UP000243053">
    <property type="component" value="Unassembled WGS sequence"/>
</dbReference>
<evidence type="ECO:0000313" key="2">
    <source>
        <dbReference type="EMBL" id="OUR80607.1"/>
    </source>
</evidence>
<reference evidence="3" key="1">
    <citation type="journal article" date="2017" name="Proc. Natl. Acad. Sci. U.S.A.">
        <title>Simulation of Deepwater Horizon oil plume reveals substrate specialization within a complex community of hydrocarbon degraders.</title>
        <authorList>
            <person name="Hu P."/>
            <person name="Dubinsky E.A."/>
            <person name="Probst A.J."/>
            <person name="Wang J."/>
            <person name="Sieber C.M.K."/>
            <person name="Tom L.M."/>
            <person name="Gardinali P."/>
            <person name="Banfield J.F."/>
            <person name="Atlas R.M."/>
            <person name="Andersen G.L."/>
        </authorList>
    </citation>
    <scope>NUCLEOTIDE SEQUENCE [LARGE SCALE GENOMIC DNA]</scope>
</reference>
<proteinExistence type="predicted"/>
<dbReference type="PANTHER" id="PTHR39555">
    <property type="entry name" value="FIMBRIAL ASSEMBLY PROTEIN PILO-LIKE PROTEIN-RELATED"/>
    <property type="match status" value="1"/>
</dbReference>
<dbReference type="GO" id="GO:0043683">
    <property type="term" value="P:type IV pilus assembly"/>
    <property type="evidence" value="ECO:0007669"/>
    <property type="project" value="InterPro"/>
</dbReference>
<gene>
    <name evidence="2" type="ORF">A9Q75_10310</name>
</gene>
<dbReference type="Gene3D" id="1.10.287.540">
    <property type="entry name" value="Helix hairpin bin"/>
    <property type="match status" value="1"/>
</dbReference>
<dbReference type="InterPro" id="IPR007445">
    <property type="entry name" value="PilO"/>
</dbReference>
<accession>A0A1Y5EJ31</accession>
<keyword evidence="1" id="KW-1133">Transmembrane helix</keyword>
<dbReference type="InterPro" id="IPR014717">
    <property type="entry name" value="Transl_elong_EF1B/ribsomal_bS6"/>
</dbReference>
<keyword evidence="1" id="KW-0812">Transmembrane</keyword>
<dbReference type="PANTHER" id="PTHR39555:SF1">
    <property type="entry name" value="TYPE IV PILUS INNER MEMBRANE COMPONENT PILO"/>
    <property type="match status" value="1"/>
</dbReference>
<dbReference type="PIRSF" id="PIRSF016482">
    <property type="entry name" value="PilO"/>
    <property type="match status" value="1"/>
</dbReference>
<dbReference type="Pfam" id="PF04350">
    <property type="entry name" value="PilO"/>
    <property type="match status" value="1"/>
</dbReference>
<dbReference type="AlphaFoldDB" id="A0A1Y5EJ31"/>